<organism evidence="2">
    <name type="scientific">Salix viminalis</name>
    <name type="common">Common osier</name>
    <name type="synonym">Basket willow</name>
    <dbReference type="NCBI Taxonomy" id="40686"/>
    <lineage>
        <taxon>Eukaryota</taxon>
        <taxon>Viridiplantae</taxon>
        <taxon>Streptophyta</taxon>
        <taxon>Embryophyta</taxon>
        <taxon>Tracheophyta</taxon>
        <taxon>Spermatophyta</taxon>
        <taxon>Magnoliopsida</taxon>
        <taxon>eudicotyledons</taxon>
        <taxon>Gunneridae</taxon>
        <taxon>Pentapetalae</taxon>
        <taxon>rosids</taxon>
        <taxon>fabids</taxon>
        <taxon>Malpighiales</taxon>
        <taxon>Salicaceae</taxon>
        <taxon>Saliceae</taxon>
        <taxon>Salix</taxon>
    </lineage>
</organism>
<evidence type="ECO:0000313" key="2">
    <source>
        <dbReference type="EMBL" id="VFU65153.1"/>
    </source>
</evidence>
<feature type="signal peptide" evidence="1">
    <location>
        <begin position="1"/>
        <end position="23"/>
    </location>
</feature>
<proteinExistence type="predicted"/>
<dbReference type="EMBL" id="CAADRP010002274">
    <property type="protein sequence ID" value="VFU65153.1"/>
    <property type="molecule type" value="Genomic_DNA"/>
</dbReference>
<accession>A0A6N2NL86</accession>
<feature type="chain" id="PRO_5026752958" evidence="1">
    <location>
        <begin position="24"/>
        <end position="79"/>
    </location>
</feature>
<keyword evidence="1" id="KW-0732">Signal</keyword>
<gene>
    <name evidence="2" type="ORF">SVIM_LOCUS499797</name>
</gene>
<reference evidence="2" key="1">
    <citation type="submission" date="2019-03" db="EMBL/GenBank/DDBJ databases">
        <authorList>
            <person name="Mank J."/>
            <person name="Almeida P."/>
        </authorList>
    </citation>
    <scope>NUCLEOTIDE SEQUENCE</scope>
    <source>
        <strain evidence="2">78183</strain>
    </source>
</reference>
<evidence type="ECO:0000256" key="1">
    <source>
        <dbReference type="SAM" id="SignalP"/>
    </source>
</evidence>
<dbReference type="AlphaFoldDB" id="A0A6N2NL86"/>
<name>A0A6N2NL86_SALVM</name>
<protein>
    <submittedName>
        <fullName evidence="2">Uncharacterized protein</fullName>
    </submittedName>
</protein>
<sequence>MSSLNEMMRTLFCLLLWMLDASALFVPVVEYLIAVPGKAADVAHIQTQYEKMNLILCELPPCKIRPQNSSLLILSRLLF</sequence>